<sequence>DDISKLQLISELLGRPISNYTALVCLLFVQVLHLFSKFCFFPTSLTHGVPQGYVLESVLFLLNLLPLQHTVRSF</sequence>
<feature type="non-terminal residue" evidence="2">
    <location>
        <position position="1"/>
    </location>
</feature>
<keyword evidence="1" id="KW-0472">Membrane</keyword>
<organism evidence="2">
    <name type="scientific">Nothobranchius korthausae</name>
    <dbReference type="NCBI Taxonomy" id="1143690"/>
    <lineage>
        <taxon>Eukaryota</taxon>
        <taxon>Metazoa</taxon>
        <taxon>Chordata</taxon>
        <taxon>Craniata</taxon>
        <taxon>Vertebrata</taxon>
        <taxon>Euteleostomi</taxon>
        <taxon>Actinopterygii</taxon>
        <taxon>Neopterygii</taxon>
        <taxon>Teleostei</taxon>
        <taxon>Neoteleostei</taxon>
        <taxon>Acanthomorphata</taxon>
        <taxon>Ovalentaria</taxon>
        <taxon>Atherinomorphae</taxon>
        <taxon>Cyprinodontiformes</taxon>
        <taxon>Nothobranchiidae</taxon>
        <taxon>Nothobranchius</taxon>
    </lineage>
</organism>
<accession>A0A1A8FQI6</accession>
<dbReference type="AlphaFoldDB" id="A0A1A8FQI6"/>
<dbReference type="EMBL" id="HAEB01014509">
    <property type="protein sequence ID" value="SBQ61036.1"/>
    <property type="molecule type" value="Transcribed_RNA"/>
</dbReference>
<protein>
    <recommendedName>
        <fullName evidence="3">Reverse transcriptase domain-containing protein</fullName>
    </recommendedName>
</protein>
<feature type="transmembrane region" description="Helical" evidence="1">
    <location>
        <begin position="20"/>
        <end position="41"/>
    </location>
</feature>
<name>A0A1A8FQI6_9TELE</name>
<evidence type="ECO:0000256" key="1">
    <source>
        <dbReference type="SAM" id="Phobius"/>
    </source>
</evidence>
<evidence type="ECO:0000313" key="2">
    <source>
        <dbReference type="EMBL" id="SBQ61036.1"/>
    </source>
</evidence>
<keyword evidence="1" id="KW-1133">Transmembrane helix</keyword>
<dbReference type="EMBL" id="HAEC01003722">
    <property type="protein sequence ID" value="SBQ71799.1"/>
    <property type="molecule type" value="Transcribed_RNA"/>
</dbReference>
<gene>
    <name evidence="2" type="primary">BX005380.2</name>
</gene>
<reference evidence="2" key="2">
    <citation type="submission" date="2016-06" db="EMBL/GenBank/DDBJ databases">
        <title>The genome of a short-lived fish provides insights into sex chromosome evolution and the genetic control of aging.</title>
        <authorList>
            <person name="Reichwald K."/>
            <person name="Felder M."/>
            <person name="Petzold A."/>
            <person name="Koch P."/>
            <person name="Groth M."/>
            <person name="Platzer M."/>
        </authorList>
    </citation>
    <scope>NUCLEOTIDE SEQUENCE</scope>
    <source>
        <tissue evidence="2">Brain</tissue>
    </source>
</reference>
<feature type="transmembrane region" description="Helical" evidence="1">
    <location>
        <begin position="53"/>
        <end position="71"/>
    </location>
</feature>
<keyword evidence="1" id="KW-0812">Transmembrane</keyword>
<reference evidence="2" key="1">
    <citation type="submission" date="2016-05" db="EMBL/GenBank/DDBJ databases">
        <authorList>
            <person name="Lavstsen T."/>
            <person name="Jespersen J.S."/>
        </authorList>
    </citation>
    <scope>NUCLEOTIDE SEQUENCE</scope>
    <source>
        <tissue evidence="2">Brain</tissue>
    </source>
</reference>
<feature type="non-terminal residue" evidence="2">
    <location>
        <position position="74"/>
    </location>
</feature>
<evidence type="ECO:0008006" key="3">
    <source>
        <dbReference type="Google" id="ProtNLM"/>
    </source>
</evidence>
<proteinExistence type="predicted"/>